<feature type="domain" description="Lon N-terminal" evidence="1">
    <location>
        <begin position="1"/>
        <end position="142"/>
    </location>
</feature>
<sequence>MLEIKSVETLPDGRSLVNTNGLYRFRVLQHTNQDGYYVGKVERVDDSDSLEAHDSPPPNQPSLNELMTSAQEFVDIIKEGCAPWLIQKLNSTYGSMPSNPADFSYWASSVIPIDEYEKYKLLEAHSTRKRLSMIVHWVKRLKEQMRHTTKGGCTVM</sequence>
<proteinExistence type="predicted"/>
<protein>
    <recommendedName>
        <fullName evidence="1">Lon N-terminal domain-containing protein</fullName>
    </recommendedName>
</protein>
<dbReference type="EMBL" id="JASJQH010001291">
    <property type="protein sequence ID" value="KAK9761636.1"/>
    <property type="molecule type" value="Genomic_DNA"/>
</dbReference>
<dbReference type="SUPFAM" id="SSF88697">
    <property type="entry name" value="PUA domain-like"/>
    <property type="match status" value="1"/>
</dbReference>
<dbReference type="Pfam" id="PF02190">
    <property type="entry name" value="LON_substr_bdg"/>
    <property type="match status" value="1"/>
</dbReference>
<dbReference type="Gene3D" id="1.20.58.1480">
    <property type="match status" value="1"/>
</dbReference>
<evidence type="ECO:0000259" key="1">
    <source>
        <dbReference type="PROSITE" id="PS51787"/>
    </source>
</evidence>
<dbReference type="Proteomes" id="UP001479436">
    <property type="component" value="Unassembled WGS sequence"/>
</dbReference>
<dbReference type="PANTHER" id="PTHR23327">
    <property type="entry name" value="RING FINGER PROTEIN 127"/>
    <property type="match status" value="1"/>
</dbReference>
<dbReference type="InterPro" id="IPR015947">
    <property type="entry name" value="PUA-like_sf"/>
</dbReference>
<reference evidence="2 3" key="1">
    <citation type="submission" date="2023-04" db="EMBL/GenBank/DDBJ databases">
        <title>Genome of Basidiobolus ranarum AG-B5.</title>
        <authorList>
            <person name="Stajich J.E."/>
            <person name="Carter-House D."/>
            <person name="Gryganskyi A."/>
        </authorList>
    </citation>
    <scope>NUCLEOTIDE SEQUENCE [LARGE SCALE GENOMIC DNA]</scope>
    <source>
        <strain evidence="2 3">AG-B5</strain>
    </source>
</reference>
<evidence type="ECO:0000313" key="3">
    <source>
        <dbReference type="Proteomes" id="UP001479436"/>
    </source>
</evidence>
<dbReference type="PANTHER" id="PTHR23327:SF42">
    <property type="entry name" value="LON PEPTIDASE N-TERMINAL DOMAIN AND RING FINGER PROTEIN C14F5.10C"/>
    <property type="match status" value="1"/>
</dbReference>
<dbReference type="InterPro" id="IPR046336">
    <property type="entry name" value="Lon_prtase_N_sf"/>
</dbReference>
<dbReference type="PROSITE" id="PS51787">
    <property type="entry name" value="LON_N"/>
    <property type="match status" value="1"/>
</dbReference>
<evidence type="ECO:0000313" key="2">
    <source>
        <dbReference type="EMBL" id="KAK9761636.1"/>
    </source>
</evidence>
<dbReference type="InterPro" id="IPR003111">
    <property type="entry name" value="Lon_prtase_N"/>
</dbReference>
<keyword evidence="3" id="KW-1185">Reference proteome</keyword>
<comment type="caution">
    <text evidence="2">The sequence shown here is derived from an EMBL/GenBank/DDBJ whole genome shotgun (WGS) entry which is preliminary data.</text>
</comment>
<organism evidence="2 3">
    <name type="scientific">Basidiobolus ranarum</name>
    <dbReference type="NCBI Taxonomy" id="34480"/>
    <lineage>
        <taxon>Eukaryota</taxon>
        <taxon>Fungi</taxon>
        <taxon>Fungi incertae sedis</taxon>
        <taxon>Zoopagomycota</taxon>
        <taxon>Entomophthoromycotina</taxon>
        <taxon>Basidiobolomycetes</taxon>
        <taxon>Basidiobolales</taxon>
        <taxon>Basidiobolaceae</taxon>
        <taxon>Basidiobolus</taxon>
    </lineage>
</organism>
<accession>A0ABR2WJI2</accession>
<dbReference type="Gene3D" id="2.30.130.40">
    <property type="entry name" value="LON domain-like"/>
    <property type="match status" value="1"/>
</dbReference>
<name>A0ABR2WJI2_9FUNG</name>
<gene>
    <name evidence="2" type="ORF">K7432_013319</name>
</gene>